<evidence type="ECO:0000313" key="8">
    <source>
        <dbReference type="Proteomes" id="UP000630660"/>
    </source>
</evidence>
<proteinExistence type="inferred from homology"/>
<dbReference type="AlphaFoldDB" id="A0A9D5KAN1"/>
<dbReference type="InterPro" id="IPR014284">
    <property type="entry name" value="RNA_pol_sigma-70_dom"/>
</dbReference>
<reference evidence="7" key="1">
    <citation type="submission" date="2019-11" db="EMBL/GenBank/DDBJ databases">
        <title>Microbial mats filling the niche in hypersaline microbial mats.</title>
        <authorList>
            <person name="Wong H.L."/>
            <person name="Macleod F.I."/>
            <person name="White R.A. III"/>
            <person name="Burns B.P."/>
        </authorList>
    </citation>
    <scope>NUCLEOTIDE SEQUENCE</scope>
    <source>
        <strain evidence="7">Bin_327</strain>
    </source>
</reference>
<evidence type="ECO:0000256" key="1">
    <source>
        <dbReference type="ARBA" id="ARBA00010641"/>
    </source>
</evidence>
<dbReference type="EMBL" id="WJKJ01000338">
    <property type="protein sequence ID" value="MBD3365572.1"/>
    <property type="molecule type" value="Genomic_DNA"/>
</dbReference>
<dbReference type="GO" id="GO:0006352">
    <property type="term" value="P:DNA-templated transcription initiation"/>
    <property type="evidence" value="ECO:0007669"/>
    <property type="project" value="InterPro"/>
</dbReference>
<feature type="domain" description="RNA polymerase sigma-70 region 2" evidence="5">
    <location>
        <begin position="21"/>
        <end position="87"/>
    </location>
</feature>
<evidence type="ECO:0000256" key="4">
    <source>
        <dbReference type="ARBA" id="ARBA00023163"/>
    </source>
</evidence>
<dbReference type="PANTHER" id="PTHR43133:SF51">
    <property type="entry name" value="RNA POLYMERASE SIGMA FACTOR"/>
    <property type="match status" value="1"/>
</dbReference>
<keyword evidence="3" id="KW-0731">Sigma factor</keyword>
<comment type="similarity">
    <text evidence="1">Belongs to the sigma-70 factor family. ECF subfamily.</text>
</comment>
<sequence>MEDHEIVRRVKKGETELYEILVRRYEKKLCALGWRMLHNRADVEDAVQEAFMKAYRSLSRFRGDAQFSTWIYRITVNLILNRIRKYSKMKEIDLDTDKIQGADNPRASARRSELKLATARAIAELPPRQRAIFHMRYEEGRPHAEIARVLGLSEGAVKSSYHHAVFKLRESLREFVE</sequence>
<dbReference type="Gene3D" id="1.10.10.10">
    <property type="entry name" value="Winged helix-like DNA-binding domain superfamily/Winged helix DNA-binding domain"/>
    <property type="match status" value="1"/>
</dbReference>
<comment type="caution">
    <text evidence="7">The sequence shown here is derived from an EMBL/GenBank/DDBJ whole genome shotgun (WGS) entry which is preliminary data.</text>
</comment>
<dbReference type="Pfam" id="PF08281">
    <property type="entry name" value="Sigma70_r4_2"/>
    <property type="match status" value="1"/>
</dbReference>
<dbReference type="Pfam" id="PF04542">
    <property type="entry name" value="Sigma70_r2"/>
    <property type="match status" value="1"/>
</dbReference>
<feature type="domain" description="RNA polymerase sigma factor 70 region 4 type 2" evidence="6">
    <location>
        <begin position="119"/>
        <end position="165"/>
    </location>
</feature>
<keyword evidence="4" id="KW-0804">Transcription</keyword>
<protein>
    <submittedName>
        <fullName evidence="7">Sigma-70 family RNA polymerase sigma factor</fullName>
    </submittedName>
</protein>
<gene>
    <name evidence="7" type="ORF">GF359_10205</name>
</gene>
<name>A0A9D5KAN1_UNCW3</name>
<dbReference type="GO" id="GO:0003677">
    <property type="term" value="F:DNA binding"/>
    <property type="evidence" value="ECO:0007669"/>
    <property type="project" value="InterPro"/>
</dbReference>
<dbReference type="InterPro" id="IPR039425">
    <property type="entry name" value="RNA_pol_sigma-70-like"/>
</dbReference>
<evidence type="ECO:0000256" key="2">
    <source>
        <dbReference type="ARBA" id="ARBA00023015"/>
    </source>
</evidence>
<organism evidence="7 8">
    <name type="scientific">candidate division WOR-3 bacterium</name>
    <dbReference type="NCBI Taxonomy" id="2052148"/>
    <lineage>
        <taxon>Bacteria</taxon>
        <taxon>Bacteria division WOR-3</taxon>
    </lineage>
</organism>
<dbReference type="InterPro" id="IPR036388">
    <property type="entry name" value="WH-like_DNA-bd_sf"/>
</dbReference>
<evidence type="ECO:0000259" key="5">
    <source>
        <dbReference type="Pfam" id="PF04542"/>
    </source>
</evidence>
<dbReference type="PANTHER" id="PTHR43133">
    <property type="entry name" value="RNA POLYMERASE ECF-TYPE SIGMA FACTO"/>
    <property type="match status" value="1"/>
</dbReference>
<dbReference type="NCBIfam" id="TIGR02937">
    <property type="entry name" value="sigma70-ECF"/>
    <property type="match status" value="1"/>
</dbReference>
<dbReference type="InterPro" id="IPR013249">
    <property type="entry name" value="RNA_pol_sigma70_r4_t2"/>
</dbReference>
<dbReference type="SUPFAM" id="SSF88659">
    <property type="entry name" value="Sigma3 and sigma4 domains of RNA polymerase sigma factors"/>
    <property type="match status" value="1"/>
</dbReference>
<dbReference type="Proteomes" id="UP000630660">
    <property type="component" value="Unassembled WGS sequence"/>
</dbReference>
<evidence type="ECO:0000256" key="3">
    <source>
        <dbReference type="ARBA" id="ARBA00023082"/>
    </source>
</evidence>
<accession>A0A9D5KAN1</accession>
<dbReference type="GO" id="GO:0016987">
    <property type="term" value="F:sigma factor activity"/>
    <property type="evidence" value="ECO:0007669"/>
    <property type="project" value="UniProtKB-KW"/>
</dbReference>
<dbReference type="InterPro" id="IPR007627">
    <property type="entry name" value="RNA_pol_sigma70_r2"/>
</dbReference>
<dbReference type="InterPro" id="IPR013325">
    <property type="entry name" value="RNA_pol_sigma_r2"/>
</dbReference>
<evidence type="ECO:0000313" key="7">
    <source>
        <dbReference type="EMBL" id="MBD3365572.1"/>
    </source>
</evidence>
<dbReference type="InterPro" id="IPR013324">
    <property type="entry name" value="RNA_pol_sigma_r3/r4-like"/>
</dbReference>
<dbReference type="Gene3D" id="1.10.1740.10">
    <property type="match status" value="1"/>
</dbReference>
<dbReference type="SUPFAM" id="SSF88946">
    <property type="entry name" value="Sigma2 domain of RNA polymerase sigma factors"/>
    <property type="match status" value="1"/>
</dbReference>
<evidence type="ECO:0000259" key="6">
    <source>
        <dbReference type="Pfam" id="PF08281"/>
    </source>
</evidence>
<keyword evidence="2" id="KW-0805">Transcription regulation</keyword>
<dbReference type="CDD" id="cd06171">
    <property type="entry name" value="Sigma70_r4"/>
    <property type="match status" value="1"/>
</dbReference>